<dbReference type="AlphaFoldDB" id="A0AAW1P4K0"/>
<sequence>MAMHEARMFASKFASEANKFAYDAQKFVHDAQKAATTKVALIGPKQGRRDIFDSHEDDTLYDRAVDAFIFMMRAFCTFAIPRLDWIMCFMAVQVIDPLLALFTGSYYPPTAPSKEKQVLSLINSTDPEFRLPELDGKPLYNPSNFPFPDSLADPHGFHEWNAHFLILASKVAYEDEKIVAEVITREWEGWKFIDSFYTEPKNAKKVSTRERAKRIHDAAFKRRTLTDVAAPEQTREQKLANKVTANLIPSTAAFMMSNDNAVVVFFRGTQPYKLAQWWSDCDLDLVVRTNARGKVHQGFWEALFYQAPAKTGQKPYPSVFHRICTALAKDIGTRDKKIYVTGHSLGAGLASMFAHTLAHPETANPQSLPPTVGYAGAGELASKIGGVYTWASPTAGNYTWAQFLIDNYGNKLFRVVHSADIIPKIPFGQGYRHHKREYFINYTGDIYHDPEAIEAWRVCESDQFDFFYLCKILAGWTTWAPWGAPNGSAWLPNFVVFFNRCMIHTLIRVAMFALGPLVPGHVVSGIPDHFPCDYEIKMRRAALDLGRLLSVPLEKRHRLRTHMISRTEEHTCHHDDDFPATGAPGAGHVHVHVEE</sequence>
<dbReference type="Gene3D" id="3.40.50.1820">
    <property type="entry name" value="alpha/beta hydrolase"/>
    <property type="match status" value="1"/>
</dbReference>
<dbReference type="Pfam" id="PF01764">
    <property type="entry name" value="Lipase_3"/>
    <property type="match status" value="1"/>
</dbReference>
<evidence type="ECO:0000259" key="1">
    <source>
        <dbReference type="Pfam" id="PF01764"/>
    </source>
</evidence>
<dbReference type="PANTHER" id="PTHR46086:SF3">
    <property type="entry name" value="TRIACYLGLYCEROL LIPASE OBL1"/>
    <property type="match status" value="1"/>
</dbReference>
<evidence type="ECO:0000313" key="3">
    <source>
        <dbReference type="Proteomes" id="UP001489004"/>
    </source>
</evidence>
<evidence type="ECO:0000313" key="2">
    <source>
        <dbReference type="EMBL" id="KAK9803891.1"/>
    </source>
</evidence>
<protein>
    <recommendedName>
        <fullName evidence="1">Fungal lipase-type domain-containing protein</fullName>
    </recommendedName>
</protein>
<dbReference type="Proteomes" id="UP001489004">
    <property type="component" value="Unassembled WGS sequence"/>
</dbReference>
<dbReference type="GO" id="GO:0006629">
    <property type="term" value="P:lipid metabolic process"/>
    <property type="evidence" value="ECO:0007669"/>
    <property type="project" value="InterPro"/>
</dbReference>
<reference evidence="2 3" key="1">
    <citation type="journal article" date="2024" name="Nat. Commun.">
        <title>Phylogenomics reveals the evolutionary origins of lichenization in chlorophyte algae.</title>
        <authorList>
            <person name="Puginier C."/>
            <person name="Libourel C."/>
            <person name="Otte J."/>
            <person name="Skaloud P."/>
            <person name="Haon M."/>
            <person name="Grisel S."/>
            <person name="Petersen M."/>
            <person name="Berrin J.G."/>
            <person name="Delaux P.M."/>
            <person name="Dal Grande F."/>
            <person name="Keller J."/>
        </authorList>
    </citation>
    <scope>NUCLEOTIDE SEQUENCE [LARGE SCALE GENOMIC DNA]</scope>
    <source>
        <strain evidence="2 3">SAG 2043</strain>
    </source>
</reference>
<dbReference type="GO" id="GO:0004806">
    <property type="term" value="F:triacylglycerol lipase activity"/>
    <property type="evidence" value="ECO:0007669"/>
    <property type="project" value="InterPro"/>
</dbReference>
<comment type="caution">
    <text evidence="2">The sequence shown here is derived from an EMBL/GenBank/DDBJ whole genome shotgun (WGS) entry which is preliminary data.</text>
</comment>
<accession>A0AAW1P4K0</accession>
<dbReference type="SUPFAM" id="SSF53474">
    <property type="entry name" value="alpha/beta-Hydrolases"/>
    <property type="match status" value="1"/>
</dbReference>
<dbReference type="CDD" id="cd00519">
    <property type="entry name" value="Lipase_3"/>
    <property type="match status" value="1"/>
</dbReference>
<keyword evidence="3" id="KW-1185">Reference proteome</keyword>
<proteinExistence type="predicted"/>
<dbReference type="InterPro" id="IPR002921">
    <property type="entry name" value="Fungal_lipase-type"/>
</dbReference>
<dbReference type="InterPro" id="IPR044819">
    <property type="entry name" value="OBL-like"/>
</dbReference>
<name>A0AAW1P4K0_9CHLO</name>
<dbReference type="InterPro" id="IPR029058">
    <property type="entry name" value="AB_hydrolase_fold"/>
</dbReference>
<dbReference type="EMBL" id="JALJOR010000019">
    <property type="protein sequence ID" value="KAK9803891.1"/>
    <property type="molecule type" value="Genomic_DNA"/>
</dbReference>
<dbReference type="PANTHER" id="PTHR46086">
    <property type="entry name" value="ALPHA/BETA-HYDROLASES SUPERFAMILY PROTEIN"/>
    <property type="match status" value="1"/>
</dbReference>
<feature type="domain" description="Fungal lipase-type" evidence="1">
    <location>
        <begin position="263"/>
        <end position="427"/>
    </location>
</feature>
<organism evidence="2 3">
    <name type="scientific">[Myrmecia] bisecta</name>
    <dbReference type="NCBI Taxonomy" id="41462"/>
    <lineage>
        <taxon>Eukaryota</taxon>
        <taxon>Viridiplantae</taxon>
        <taxon>Chlorophyta</taxon>
        <taxon>core chlorophytes</taxon>
        <taxon>Trebouxiophyceae</taxon>
        <taxon>Trebouxiales</taxon>
        <taxon>Trebouxiaceae</taxon>
        <taxon>Myrmecia</taxon>
    </lineage>
</organism>
<gene>
    <name evidence="2" type="ORF">WJX72_002511</name>
</gene>